<feature type="domain" description="Peptidase S1" evidence="18">
    <location>
        <begin position="515"/>
        <end position="754"/>
    </location>
</feature>
<dbReference type="InterPro" id="IPR001254">
    <property type="entry name" value="Trypsin_dom"/>
</dbReference>
<dbReference type="InterPro" id="IPR001314">
    <property type="entry name" value="Peptidase_S1A"/>
</dbReference>
<keyword evidence="19" id="KW-1185">Reference proteome</keyword>
<dbReference type="GeneID" id="113497409"/>
<dbReference type="PRINTS" id="PR00722">
    <property type="entry name" value="CHYMOTRYPSIN"/>
</dbReference>
<keyword evidence="11" id="KW-1199">Hemostasis impairing toxin</keyword>
<dbReference type="GO" id="GO:0004252">
    <property type="term" value="F:serine-type endopeptidase activity"/>
    <property type="evidence" value="ECO:0007669"/>
    <property type="project" value="UniProtKB-EC"/>
</dbReference>
<keyword evidence="10" id="KW-1015">Disulfide bond</keyword>
<evidence type="ECO:0000256" key="7">
    <source>
        <dbReference type="ARBA" id="ARBA00022801"/>
    </source>
</evidence>
<dbReference type="OrthoDB" id="10059102at2759"/>
<proteinExistence type="inferred from homology"/>
<evidence type="ECO:0000256" key="17">
    <source>
        <dbReference type="SAM" id="SignalP"/>
    </source>
</evidence>
<evidence type="ECO:0000256" key="8">
    <source>
        <dbReference type="ARBA" id="ARBA00022825"/>
    </source>
</evidence>
<dbReference type="InterPro" id="IPR018114">
    <property type="entry name" value="TRYPSIN_HIS"/>
</dbReference>
<feature type="signal peptide" evidence="17">
    <location>
        <begin position="1"/>
        <end position="15"/>
    </location>
</feature>
<dbReference type="KEGG" id="tnl:113497409"/>
<dbReference type="PROSITE" id="PS00134">
    <property type="entry name" value="TRYPSIN_HIS"/>
    <property type="match status" value="2"/>
</dbReference>
<reference evidence="20" key="1">
    <citation type="submission" date="2025-08" db="UniProtKB">
        <authorList>
            <consortium name="RefSeq"/>
        </authorList>
    </citation>
    <scope>IDENTIFICATION</scope>
</reference>
<dbReference type="Pfam" id="PF00089">
    <property type="entry name" value="Trypsin"/>
    <property type="match status" value="3"/>
</dbReference>
<dbReference type="PANTHER" id="PTHR24276">
    <property type="entry name" value="POLYSERASE-RELATED"/>
    <property type="match status" value="1"/>
</dbReference>
<dbReference type="InterPro" id="IPR009003">
    <property type="entry name" value="Peptidase_S1_PA"/>
</dbReference>
<keyword evidence="15" id="KW-1205">Fibrinolytic toxin</keyword>
<dbReference type="FunFam" id="2.40.10.10:FF:000047">
    <property type="entry name" value="Trypsin eta"/>
    <property type="match status" value="1"/>
</dbReference>
<dbReference type="GO" id="GO:0005576">
    <property type="term" value="C:extracellular region"/>
    <property type="evidence" value="ECO:0007669"/>
    <property type="project" value="UniProtKB-SubCell"/>
</dbReference>
<dbReference type="FunFam" id="2.40.10.10:FF:000068">
    <property type="entry name" value="transmembrane protease serine 2"/>
    <property type="match status" value="1"/>
</dbReference>
<name>A0A7E5VWN3_TRINI</name>
<evidence type="ECO:0000256" key="11">
    <source>
        <dbReference type="ARBA" id="ARBA00023240"/>
    </source>
</evidence>
<keyword evidence="6 17" id="KW-0732">Signal</keyword>
<gene>
    <name evidence="20" type="primary">LOC113497409</name>
</gene>
<dbReference type="GO" id="GO:0016485">
    <property type="term" value="P:protein processing"/>
    <property type="evidence" value="ECO:0007669"/>
    <property type="project" value="UniProtKB-ARBA"/>
</dbReference>
<dbReference type="InterPro" id="IPR033116">
    <property type="entry name" value="TRYPSIN_SER"/>
</dbReference>
<dbReference type="GO" id="GO:0090729">
    <property type="term" value="F:toxin activity"/>
    <property type="evidence" value="ECO:0007669"/>
    <property type="project" value="UniProtKB-KW"/>
</dbReference>
<evidence type="ECO:0000256" key="2">
    <source>
        <dbReference type="ARBA" id="ARBA00007664"/>
    </source>
</evidence>
<comment type="catalytic activity">
    <reaction evidence="12">
        <text>Preferential cleavage: Arg-|-Xaa, Lys-|-Xaa.</text>
        <dbReference type="EC" id="3.4.21.4"/>
    </reaction>
</comment>
<evidence type="ECO:0000313" key="19">
    <source>
        <dbReference type="Proteomes" id="UP000322000"/>
    </source>
</evidence>
<dbReference type="AlphaFoldDB" id="A0A7E5VWN3"/>
<comment type="subcellular location">
    <subcellularLocation>
        <location evidence="1">Secreted</location>
        <location evidence="1">Extracellular space</location>
    </subcellularLocation>
</comment>
<comment type="similarity">
    <text evidence="2">Belongs to the peptidase S1 family.</text>
</comment>
<dbReference type="Proteomes" id="UP000322000">
    <property type="component" value="Chromosome 9"/>
</dbReference>
<evidence type="ECO:0000256" key="12">
    <source>
        <dbReference type="ARBA" id="ARBA00036320"/>
    </source>
</evidence>
<evidence type="ECO:0000256" key="1">
    <source>
        <dbReference type="ARBA" id="ARBA00004239"/>
    </source>
</evidence>
<comment type="function">
    <text evidence="14">Fibrinolytic activity; shows preferential cleavage of Arg-Gly bonds in all three fibrinogen chains. Contact with the caterpillars causes severe bleeding, due the anticoagulant effect of the protein.</text>
</comment>
<evidence type="ECO:0000259" key="18">
    <source>
        <dbReference type="PROSITE" id="PS50240"/>
    </source>
</evidence>
<dbReference type="CDD" id="cd00190">
    <property type="entry name" value="Tryp_SPc"/>
    <property type="match status" value="3"/>
</dbReference>
<feature type="domain" description="Peptidase S1" evidence="18">
    <location>
        <begin position="23"/>
        <end position="263"/>
    </location>
</feature>
<dbReference type="InParanoid" id="A0A7E5VWN3"/>
<dbReference type="PROSITE" id="PS00135">
    <property type="entry name" value="TRYPSIN_SER"/>
    <property type="match status" value="2"/>
</dbReference>
<evidence type="ECO:0000256" key="9">
    <source>
        <dbReference type="ARBA" id="ARBA00023145"/>
    </source>
</evidence>
<evidence type="ECO:0000256" key="3">
    <source>
        <dbReference type="ARBA" id="ARBA00022525"/>
    </source>
</evidence>
<accession>A0A7E5VWN3</accession>
<keyword evidence="7 16" id="KW-0378">Hydrolase</keyword>
<keyword evidence="5 16" id="KW-0645">Protease</keyword>
<dbReference type="PANTHER" id="PTHR24276:SF98">
    <property type="entry name" value="FI18310P1-RELATED"/>
    <property type="match status" value="1"/>
</dbReference>
<dbReference type="InterPro" id="IPR050430">
    <property type="entry name" value="Peptidase_S1"/>
</dbReference>
<organism evidence="19 20">
    <name type="scientific">Trichoplusia ni</name>
    <name type="common">Cabbage looper</name>
    <dbReference type="NCBI Taxonomy" id="7111"/>
    <lineage>
        <taxon>Eukaryota</taxon>
        <taxon>Metazoa</taxon>
        <taxon>Ecdysozoa</taxon>
        <taxon>Arthropoda</taxon>
        <taxon>Hexapoda</taxon>
        <taxon>Insecta</taxon>
        <taxon>Pterygota</taxon>
        <taxon>Neoptera</taxon>
        <taxon>Endopterygota</taxon>
        <taxon>Lepidoptera</taxon>
        <taxon>Glossata</taxon>
        <taxon>Ditrysia</taxon>
        <taxon>Noctuoidea</taxon>
        <taxon>Noctuidae</taxon>
        <taxon>Plusiinae</taxon>
        <taxon>Trichoplusia</taxon>
    </lineage>
</organism>
<keyword evidence="4" id="KW-0800">Toxin</keyword>
<dbReference type="PROSITE" id="PS50240">
    <property type="entry name" value="TRYPSIN_DOM"/>
    <property type="match status" value="3"/>
</dbReference>
<evidence type="ECO:0000313" key="20">
    <source>
        <dbReference type="RefSeq" id="XP_026732755.1"/>
    </source>
</evidence>
<evidence type="ECO:0000256" key="6">
    <source>
        <dbReference type="ARBA" id="ARBA00022729"/>
    </source>
</evidence>
<evidence type="ECO:0000256" key="4">
    <source>
        <dbReference type="ARBA" id="ARBA00022656"/>
    </source>
</evidence>
<evidence type="ECO:0000256" key="15">
    <source>
        <dbReference type="ARBA" id="ARBA00084094"/>
    </source>
</evidence>
<keyword evidence="8 16" id="KW-0720">Serine protease</keyword>
<evidence type="ECO:0000256" key="14">
    <source>
        <dbReference type="ARBA" id="ARBA00055534"/>
    </source>
</evidence>
<keyword evidence="3" id="KW-0964">Secreted</keyword>
<feature type="domain" description="Peptidase S1" evidence="18">
    <location>
        <begin position="271"/>
        <end position="507"/>
    </location>
</feature>
<dbReference type="SMART" id="SM00020">
    <property type="entry name" value="Tryp_SPc"/>
    <property type="match status" value="3"/>
</dbReference>
<dbReference type="InterPro" id="IPR043504">
    <property type="entry name" value="Peptidase_S1_PA_chymotrypsin"/>
</dbReference>
<protein>
    <recommendedName>
        <fullName evidence="13">trypsin</fullName>
        <ecNumber evidence="13">3.4.21.4</ecNumber>
    </recommendedName>
</protein>
<evidence type="ECO:0000256" key="16">
    <source>
        <dbReference type="RuleBase" id="RU363034"/>
    </source>
</evidence>
<dbReference type="Gene3D" id="2.40.10.10">
    <property type="entry name" value="Trypsin-like serine proteases"/>
    <property type="match status" value="3"/>
</dbReference>
<dbReference type="SUPFAM" id="SSF50494">
    <property type="entry name" value="Trypsin-like serine proteases"/>
    <property type="match status" value="3"/>
</dbReference>
<evidence type="ECO:0000256" key="13">
    <source>
        <dbReference type="ARBA" id="ARBA00038868"/>
    </source>
</evidence>
<dbReference type="EC" id="3.4.21.4" evidence="13"/>
<evidence type="ECO:0000256" key="10">
    <source>
        <dbReference type="ARBA" id="ARBA00023157"/>
    </source>
</evidence>
<dbReference type="RefSeq" id="XP_026732755.1">
    <property type="nucleotide sequence ID" value="XM_026876954.1"/>
</dbReference>
<sequence length="754" mass="80613">MRVLILLAILGAALAAPKQINRIVGGTPTTVENYPYIANMQHGLFGILWSQACGGSLLTSTSILSAAHCYYFDRPQDWRVRLGTSFSSSGGTVHTISQLVLHPQYDNPTLNNDVAIVRLSTPTVYSNTVQPISIAGTNYNVPDGTPVVTAGWGRLWFQGDFPEELQHVTVNTINHQICTERYAYLKTQPHQERTPDVTDGMLCAGILNVGGKDACSGDSGGPLVHNNVLIGVVSWGYQCADPIYPGVNARVSYFSNWIVNNASAPKQINRIVGGVPTPVENYPYIANMQVDMFGIVWVQACGGSLLTSTTILSAAHCFHINNPQQWRVRLGTSFASSGGTVHAVSRLVLHPQYHEVTLNNDVAIVRLSTPAVYSRTVQPISIAGTNYNVPDGTPVVTAGWGRLTAGGEKSEQLQHVIINVINQQICAERYDELKTDPDVEIPGVTDGMLCAGILDVGGKDACTGDSGGPVVHNNVLIGVVSWSLHTSVTGPTMRFVILLALLGSALAVPKTINRIVGGSPTTVETYPYMSNMQYGLWGIWWYQACGGSLITSTSVLSAAHCYFGDSPFEWRVRLGTSLASSGGSLHDVSQLVIHPQYSSATLRNDVAIVRLASPAQYSNSIQPVSIAGANYNLADNSNVQTIGWGALSTGGGSPEQLQHVTINVINQKVCAERYAELKTQPGFQNWPDVTEDMLCAGILDVGGKDACQGDSGGPLAHNGVLVGVVSWGFQCAHATYPGVNSRVSSNAEWIVNNA</sequence>
<evidence type="ECO:0000256" key="5">
    <source>
        <dbReference type="ARBA" id="ARBA00022670"/>
    </source>
</evidence>
<dbReference type="FunFam" id="2.40.10.10:FF:000077">
    <property type="entry name" value="Predicted protein"/>
    <property type="match status" value="1"/>
</dbReference>
<keyword evidence="9" id="KW-0865">Zymogen</keyword>
<feature type="chain" id="PRO_5028961699" description="trypsin" evidence="17">
    <location>
        <begin position="16"/>
        <end position="754"/>
    </location>
</feature>